<dbReference type="AlphaFoldDB" id="A0AAE1GRD2"/>
<gene>
    <name evidence="3" type="ORF">Pcinc_001351</name>
</gene>
<dbReference type="GO" id="GO:0003677">
    <property type="term" value="F:DNA binding"/>
    <property type="evidence" value="ECO:0007669"/>
    <property type="project" value="InterPro"/>
</dbReference>
<comment type="subcellular location">
    <subcellularLocation>
        <location evidence="1">Nucleus</location>
    </subcellularLocation>
</comment>
<organism evidence="3 4">
    <name type="scientific">Petrolisthes cinctipes</name>
    <name type="common">Flat porcelain crab</name>
    <dbReference type="NCBI Taxonomy" id="88211"/>
    <lineage>
        <taxon>Eukaryota</taxon>
        <taxon>Metazoa</taxon>
        <taxon>Ecdysozoa</taxon>
        <taxon>Arthropoda</taxon>
        <taxon>Crustacea</taxon>
        <taxon>Multicrustacea</taxon>
        <taxon>Malacostraca</taxon>
        <taxon>Eumalacostraca</taxon>
        <taxon>Eucarida</taxon>
        <taxon>Decapoda</taxon>
        <taxon>Pleocyemata</taxon>
        <taxon>Anomura</taxon>
        <taxon>Galatheoidea</taxon>
        <taxon>Porcellanidae</taxon>
        <taxon>Petrolisthes</taxon>
    </lineage>
</organism>
<keyword evidence="4" id="KW-1185">Reference proteome</keyword>
<evidence type="ECO:0000259" key="2">
    <source>
        <dbReference type="Pfam" id="PF01498"/>
    </source>
</evidence>
<comment type="caution">
    <text evidence="3">The sequence shown here is derived from an EMBL/GenBank/DDBJ whole genome shotgun (WGS) entry which is preliminary data.</text>
</comment>
<dbReference type="EMBL" id="JAWQEG010000081">
    <property type="protein sequence ID" value="KAK3894903.1"/>
    <property type="molecule type" value="Genomic_DNA"/>
</dbReference>
<reference evidence="3" key="1">
    <citation type="submission" date="2023-10" db="EMBL/GenBank/DDBJ databases">
        <title>Genome assemblies of two species of porcelain crab, Petrolisthes cinctipes and Petrolisthes manimaculis (Anomura: Porcellanidae).</title>
        <authorList>
            <person name="Angst P."/>
        </authorList>
    </citation>
    <scope>NUCLEOTIDE SEQUENCE</scope>
    <source>
        <strain evidence="3">PB745_01</strain>
        <tissue evidence="3">Gill</tissue>
    </source>
</reference>
<dbReference type="GO" id="GO:0005634">
    <property type="term" value="C:nucleus"/>
    <property type="evidence" value="ECO:0007669"/>
    <property type="project" value="UniProtKB-SubCell"/>
</dbReference>
<sequence>MVWKLFSTSASMNHHDQHISERSRIVALHDEGLSNRAIAGRLGVSLPTVRKWIRRWQETGNLNDLERRPRSRVTSREEDERIIQAAVTQPFINAAAITTDLGLEVSNTTVRRRLHAAGVHHRVPAMKEHITDVHRNTSYSLFIVRLAFAQEHVTKDIGFWERTVFSDEKTFSSSNHGRIHLWRRDSTRLPETHCLHHTHNLTTELNQSTLTQWQIGDGLFIRVILMQQWTGFGGRLLARLFNAGVC</sequence>
<evidence type="ECO:0000313" key="4">
    <source>
        <dbReference type="Proteomes" id="UP001286313"/>
    </source>
</evidence>
<dbReference type="GO" id="GO:0015074">
    <property type="term" value="P:DNA integration"/>
    <property type="evidence" value="ECO:0007669"/>
    <property type="project" value="InterPro"/>
</dbReference>
<dbReference type="Gene3D" id="1.10.10.10">
    <property type="entry name" value="Winged helix-like DNA-binding domain superfamily/Winged helix DNA-binding domain"/>
    <property type="match status" value="1"/>
</dbReference>
<name>A0AAE1GRD2_PETCI</name>
<evidence type="ECO:0000256" key="1">
    <source>
        <dbReference type="ARBA" id="ARBA00004123"/>
    </source>
</evidence>
<dbReference type="Pfam" id="PF13384">
    <property type="entry name" value="HTH_23"/>
    <property type="match status" value="1"/>
</dbReference>
<dbReference type="InterPro" id="IPR036397">
    <property type="entry name" value="RNaseH_sf"/>
</dbReference>
<protein>
    <recommendedName>
        <fullName evidence="2">Transposase Tc1-like domain-containing protein</fullName>
    </recommendedName>
</protein>
<dbReference type="Proteomes" id="UP001286313">
    <property type="component" value="Unassembled WGS sequence"/>
</dbReference>
<accession>A0AAE1GRD2</accession>
<dbReference type="InterPro" id="IPR002492">
    <property type="entry name" value="Transposase_Tc1-like"/>
</dbReference>
<dbReference type="SUPFAM" id="SSF46689">
    <property type="entry name" value="Homeodomain-like"/>
    <property type="match status" value="1"/>
</dbReference>
<dbReference type="InterPro" id="IPR009057">
    <property type="entry name" value="Homeodomain-like_sf"/>
</dbReference>
<evidence type="ECO:0000313" key="3">
    <source>
        <dbReference type="EMBL" id="KAK3894903.1"/>
    </source>
</evidence>
<feature type="domain" description="Transposase Tc1-like" evidence="2">
    <location>
        <begin position="80"/>
        <end position="153"/>
    </location>
</feature>
<dbReference type="InterPro" id="IPR036388">
    <property type="entry name" value="WH-like_DNA-bd_sf"/>
</dbReference>
<proteinExistence type="predicted"/>
<dbReference type="Pfam" id="PF01498">
    <property type="entry name" value="HTH_Tnp_Tc3_2"/>
    <property type="match status" value="1"/>
</dbReference>
<dbReference type="GO" id="GO:0006313">
    <property type="term" value="P:DNA transposition"/>
    <property type="evidence" value="ECO:0007669"/>
    <property type="project" value="InterPro"/>
</dbReference>
<dbReference type="Gene3D" id="3.30.420.10">
    <property type="entry name" value="Ribonuclease H-like superfamily/Ribonuclease H"/>
    <property type="match status" value="1"/>
</dbReference>